<evidence type="ECO:0000256" key="11">
    <source>
        <dbReference type="ARBA" id="ARBA00049524"/>
    </source>
</evidence>
<accession>A0A507BEX1</accession>
<dbReference type="Gene3D" id="3.40.630.30">
    <property type="match status" value="1"/>
</dbReference>
<evidence type="ECO:0000256" key="7">
    <source>
        <dbReference type="ARBA" id="ARBA00022679"/>
    </source>
</evidence>
<keyword evidence="9" id="KW-0012">Acyltransferase</keyword>
<dbReference type="InParanoid" id="A0A507BEX1"/>
<keyword evidence="15" id="KW-1185">Reference proteome</keyword>
<sequence>MKVRKRRRAPTSPLEKANRKSDQDFIADYLQPGAPGLLPWIREWKHPRTQEDYTVDLVKSNLMQEDEIQACFRLIEETSRSDYENSTTRWTPDSKLKEMRSEGLRYILVRDGDRSVRGFTSLMPTYEEGQPVVYCYEIHLKPDLQGTRLGALLMGFQATVAYNLPPISKVMLTCFLSNTRGLEFYKKAGFVRDDLSPEVRKLRGKMCTPDYVIMSKTISRIRGDETERMPAAACPPMANGGVSKKVAIGREVG</sequence>
<comment type="subcellular location">
    <subcellularLocation>
        <location evidence="2">Cytoplasm</location>
    </subcellularLocation>
    <subcellularLocation>
        <location evidence="1">Nucleus</location>
    </subcellularLocation>
</comment>
<comment type="similarity">
    <text evidence="3">Belongs to the acetyltransferase family. NAA40 subfamily.</text>
</comment>
<dbReference type="InterPro" id="IPR039949">
    <property type="entry name" value="NAA40"/>
</dbReference>
<dbReference type="AlphaFoldDB" id="A0A507BEX1"/>
<dbReference type="EMBL" id="SKBQ01000022">
    <property type="protein sequence ID" value="TPX15328.1"/>
    <property type="molecule type" value="Genomic_DNA"/>
</dbReference>
<evidence type="ECO:0000313" key="15">
    <source>
        <dbReference type="Proteomes" id="UP000319257"/>
    </source>
</evidence>
<evidence type="ECO:0000256" key="5">
    <source>
        <dbReference type="ARBA" id="ARBA00015043"/>
    </source>
</evidence>
<comment type="catalytic activity">
    <reaction evidence="11">
        <text>N-terminal L-seryl-[histone H4] + acetyl-CoA = N-terminal N(alpha)-acetyl-L-seryl-[histone H4] + CoA + H(+)</text>
        <dbReference type="Rhea" id="RHEA:50596"/>
        <dbReference type="Rhea" id="RHEA-COMP:12740"/>
        <dbReference type="Rhea" id="RHEA-COMP:12743"/>
        <dbReference type="ChEBI" id="CHEBI:15378"/>
        <dbReference type="ChEBI" id="CHEBI:57287"/>
        <dbReference type="ChEBI" id="CHEBI:57288"/>
        <dbReference type="ChEBI" id="CHEBI:64738"/>
        <dbReference type="ChEBI" id="CHEBI:83690"/>
        <dbReference type="EC" id="2.3.1.257"/>
    </reaction>
</comment>
<evidence type="ECO:0000256" key="3">
    <source>
        <dbReference type="ARBA" id="ARBA00008870"/>
    </source>
</evidence>
<feature type="domain" description="N-acetyltransferase" evidence="13">
    <location>
        <begin position="58"/>
        <end position="219"/>
    </location>
</feature>
<proteinExistence type="inferred from homology"/>
<dbReference type="OrthoDB" id="424551at2759"/>
<dbReference type="FunCoup" id="A0A507BEX1">
    <property type="interactions" value="104"/>
</dbReference>
<comment type="caution">
    <text evidence="14">The sequence shown here is derived from an EMBL/GenBank/DDBJ whole genome shotgun (WGS) entry which is preliminary data.</text>
</comment>
<evidence type="ECO:0000256" key="6">
    <source>
        <dbReference type="ARBA" id="ARBA00022490"/>
    </source>
</evidence>
<evidence type="ECO:0000256" key="4">
    <source>
        <dbReference type="ARBA" id="ARBA00012950"/>
    </source>
</evidence>
<keyword evidence="7" id="KW-0808">Transferase</keyword>
<evidence type="ECO:0000256" key="8">
    <source>
        <dbReference type="ARBA" id="ARBA00023242"/>
    </source>
</evidence>
<dbReference type="GO" id="GO:0005737">
    <property type="term" value="C:cytoplasm"/>
    <property type="evidence" value="ECO:0007669"/>
    <property type="project" value="UniProtKB-SubCell"/>
</dbReference>
<dbReference type="STRING" id="1093900.A0A507BEX1"/>
<evidence type="ECO:0000256" key="10">
    <source>
        <dbReference type="ARBA" id="ARBA00047821"/>
    </source>
</evidence>
<comment type="catalytic activity">
    <reaction evidence="10">
        <text>N-terminal L-seryl-[histone H2A] + acetyl-CoA = N-terminal N(alpha)-acetyl-L-seryl-[histone H2A] + CoA + H(+)</text>
        <dbReference type="Rhea" id="RHEA:50600"/>
        <dbReference type="Rhea" id="RHEA-COMP:12742"/>
        <dbReference type="Rhea" id="RHEA-COMP:12744"/>
        <dbReference type="ChEBI" id="CHEBI:15378"/>
        <dbReference type="ChEBI" id="CHEBI:57287"/>
        <dbReference type="ChEBI" id="CHEBI:57288"/>
        <dbReference type="ChEBI" id="CHEBI:64738"/>
        <dbReference type="ChEBI" id="CHEBI:83690"/>
        <dbReference type="EC" id="2.3.1.257"/>
    </reaction>
</comment>
<dbReference type="PANTHER" id="PTHR20531">
    <property type="entry name" value="N-ALPHA-ACETYLTRANSFERASE 40"/>
    <property type="match status" value="1"/>
</dbReference>
<dbReference type="RefSeq" id="XP_030997039.1">
    <property type="nucleotide sequence ID" value="XM_031139034.1"/>
</dbReference>
<keyword evidence="6" id="KW-0963">Cytoplasm</keyword>
<dbReference type="Pfam" id="PF00583">
    <property type="entry name" value="Acetyltransf_1"/>
    <property type="match status" value="1"/>
</dbReference>
<reference evidence="14 15" key="1">
    <citation type="submission" date="2019-06" db="EMBL/GenBank/DDBJ databases">
        <title>Draft genome sequence of the filamentous fungus Phialemoniopsis curvata isolated from diesel fuel.</title>
        <authorList>
            <person name="Varaljay V.A."/>
            <person name="Lyon W.J."/>
            <person name="Crouch A.L."/>
            <person name="Drake C.E."/>
            <person name="Hollomon J.M."/>
            <person name="Nadeau L.J."/>
            <person name="Nunn H.S."/>
            <person name="Stevenson B.S."/>
            <person name="Bojanowski C.L."/>
            <person name="Crookes-Goodson W.J."/>
        </authorList>
    </citation>
    <scope>NUCLEOTIDE SEQUENCE [LARGE SCALE GENOMIC DNA]</scope>
    <source>
        <strain evidence="14 15">D216</strain>
    </source>
</reference>
<name>A0A507BEX1_9PEZI</name>
<dbReference type="GO" id="GO:1990189">
    <property type="term" value="F:protein N-terminal-serine acetyltransferase activity"/>
    <property type="evidence" value="ECO:0007669"/>
    <property type="project" value="UniProtKB-EC"/>
</dbReference>
<dbReference type="GeneID" id="41972052"/>
<dbReference type="PANTHER" id="PTHR20531:SF1">
    <property type="entry name" value="N-ALPHA-ACETYLTRANSFERASE 40"/>
    <property type="match status" value="1"/>
</dbReference>
<dbReference type="Proteomes" id="UP000319257">
    <property type="component" value="Unassembled WGS sequence"/>
</dbReference>
<dbReference type="GO" id="GO:0043998">
    <property type="term" value="F:histone H2A acetyltransferase activity"/>
    <property type="evidence" value="ECO:0007669"/>
    <property type="project" value="InterPro"/>
</dbReference>
<evidence type="ECO:0000256" key="2">
    <source>
        <dbReference type="ARBA" id="ARBA00004496"/>
    </source>
</evidence>
<evidence type="ECO:0000256" key="1">
    <source>
        <dbReference type="ARBA" id="ARBA00004123"/>
    </source>
</evidence>
<evidence type="ECO:0000259" key="13">
    <source>
        <dbReference type="PROSITE" id="PS51186"/>
    </source>
</evidence>
<gene>
    <name evidence="14" type="ORF">E0L32_004605</name>
</gene>
<feature type="region of interest" description="Disordered" evidence="12">
    <location>
        <begin position="1"/>
        <end position="20"/>
    </location>
</feature>
<protein>
    <recommendedName>
        <fullName evidence="5">N-alpha-acetyltransferase 40</fullName>
        <ecNumber evidence="4">2.3.1.257</ecNumber>
    </recommendedName>
</protein>
<dbReference type="EC" id="2.3.1.257" evidence="4"/>
<evidence type="ECO:0000313" key="14">
    <source>
        <dbReference type="EMBL" id="TPX15328.1"/>
    </source>
</evidence>
<organism evidence="14 15">
    <name type="scientific">Thyridium curvatum</name>
    <dbReference type="NCBI Taxonomy" id="1093900"/>
    <lineage>
        <taxon>Eukaryota</taxon>
        <taxon>Fungi</taxon>
        <taxon>Dikarya</taxon>
        <taxon>Ascomycota</taxon>
        <taxon>Pezizomycotina</taxon>
        <taxon>Sordariomycetes</taxon>
        <taxon>Sordariomycetidae</taxon>
        <taxon>Thyridiales</taxon>
        <taxon>Thyridiaceae</taxon>
        <taxon>Thyridium</taxon>
    </lineage>
</organism>
<dbReference type="GO" id="GO:0005634">
    <property type="term" value="C:nucleus"/>
    <property type="evidence" value="ECO:0007669"/>
    <property type="project" value="UniProtKB-SubCell"/>
</dbReference>
<keyword evidence="8" id="KW-0539">Nucleus</keyword>
<dbReference type="SUPFAM" id="SSF55729">
    <property type="entry name" value="Acyl-CoA N-acyltransferases (Nat)"/>
    <property type="match status" value="1"/>
</dbReference>
<dbReference type="InterPro" id="IPR000182">
    <property type="entry name" value="GNAT_dom"/>
</dbReference>
<dbReference type="InterPro" id="IPR016181">
    <property type="entry name" value="Acyl_CoA_acyltransferase"/>
</dbReference>
<evidence type="ECO:0000256" key="9">
    <source>
        <dbReference type="ARBA" id="ARBA00023315"/>
    </source>
</evidence>
<dbReference type="GO" id="GO:0010485">
    <property type="term" value="F:histone H4 acetyltransferase activity"/>
    <property type="evidence" value="ECO:0007669"/>
    <property type="project" value="InterPro"/>
</dbReference>
<evidence type="ECO:0000256" key="12">
    <source>
        <dbReference type="SAM" id="MobiDB-lite"/>
    </source>
</evidence>
<dbReference type="PROSITE" id="PS51186">
    <property type="entry name" value="GNAT"/>
    <property type="match status" value="1"/>
</dbReference>